<protein>
    <submittedName>
        <fullName evidence="1">Uncharacterized protein</fullName>
    </submittedName>
</protein>
<gene>
    <name evidence="1" type="ORF">C823_00355</name>
</gene>
<comment type="caution">
    <text evidence="1">The sequence shown here is derived from an EMBL/GenBank/DDBJ whole genome shotgun (WGS) entry which is preliminary data.</text>
</comment>
<name>N2BLD6_9FIRM</name>
<dbReference type="AlphaFoldDB" id="N2BLD6"/>
<keyword evidence="2" id="KW-1185">Reference proteome</keyword>
<evidence type="ECO:0000313" key="1">
    <source>
        <dbReference type="EMBL" id="EMZ37629.1"/>
    </source>
</evidence>
<dbReference type="STRING" id="1235802.C823_00355"/>
<reference evidence="1 2" key="1">
    <citation type="journal article" date="2014" name="Genome Announc.">
        <title>Draft genome sequences of the altered schaedler flora, a defined bacterial community from gnotobiotic mice.</title>
        <authorList>
            <person name="Wannemuehler M.J."/>
            <person name="Overstreet A.M."/>
            <person name="Ward D.V."/>
            <person name="Phillips G.J."/>
        </authorList>
    </citation>
    <scope>NUCLEOTIDE SEQUENCE [LARGE SCALE GENOMIC DNA]</scope>
    <source>
        <strain evidence="1 2">ASF492</strain>
    </source>
</reference>
<proteinExistence type="predicted"/>
<accession>N2BLD6</accession>
<sequence length="97" mass="10647">MLSKADKFSAVAGARWLSFKIESLSLALLEGMALGTPELVNGCTDQGVPEPLEELEKLLVIARSQNDCINLNLIYMTLTLNEQNYDKVMNSIAGILF</sequence>
<organism evidence="1 2">
    <name type="scientific">Eubacterium plexicaudatum ASF492</name>
    <dbReference type="NCBI Taxonomy" id="1235802"/>
    <lineage>
        <taxon>Bacteria</taxon>
        <taxon>Bacillati</taxon>
        <taxon>Bacillota</taxon>
        <taxon>Clostridia</taxon>
        <taxon>Eubacteriales</taxon>
        <taxon>Eubacteriaceae</taxon>
        <taxon>Eubacterium</taxon>
    </lineage>
</organism>
<dbReference type="EMBL" id="AQFT01000010">
    <property type="protein sequence ID" value="EMZ37629.1"/>
    <property type="molecule type" value="Genomic_DNA"/>
</dbReference>
<dbReference type="HOGENOM" id="CLU_2342558_0_0_9"/>
<evidence type="ECO:0000313" key="2">
    <source>
        <dbReference type="Proteomes" id="UP000012589"/>
    </source>
</evidence>
<dbReference type="PATRIC" id="fig|1235802.3.peg.376"/>
<dbReference type="OrthoDB" id="9797829at2"/>
<dbReference type="Proteomes" id="UP000012589">
    <property type="component" value="Unassembled WGS sequence"/>
</dbReference>